<keyword evidence="3" id="KW-1185">Reference proteome</keyword>
<comment type="caution">
    <text evidence="2">The sequence shown here is derived from an EMBL/GenBank/DDBJ whole genome shotgun (WGS) entry which is preliminary data.</text>
</comment>
<name>A0A7W7QHH7_9ACTN</name>
<reference evidence="2 3" key="1">
    <citation type="submission" date="2020-08" db="EMBL/GenBank/DDBJ databases">
        <title>Genomic Encyclopedia of Type Strains, Phase III (KMG-III): the genomes of soil and plant-associated and newly described type strains.</title>
        <authorList>
            <person name="Whitman W."/>
        </authorList>
    </citation>
    <scope>NUCLEOTIDE SEQUENCE [LARGE SCALE GENOMIC DNA]</scope>
    <source>
        <strain evidence="2 3">CECT 8840</strain>
    </source>
</reference>
<dbReference type="AlphaFoldDB" id="A0A7W7QHH7"/>
<evidence type="ECO:0000313" key="3">
    <source>
        <dbReference type="Proteomes" id="UP000552644"/>
    </source>
</evidence>
<sequence length="54" mass="5805">MQDASGRGSRAGDAAKAYRLLKAIMNTAVENKMIKPNPYQIKSGGKEESPNGPR</sequence>
<proteinExistence type="predicted"/>
<accession>A0A7W7QHH7</accession>
<organism evidence="2 3">
    <name type="scientific">Streptosporangium saharense</name>
    <dbReference type="NCBI Taxonomy" id="1706840"/>
    <lineage>
        <taxon>Bacteria</taxon>
        <taxon>Bacillati</taxon>
        <taxon>Actinomycetota</taxon>
        <taxon>Actinomycetes</taxon>
        <taxon>Streptosporangiales</taxon>
        <taxon>Streptosporangiaceae</taxon>
        <taxon>Streptosporangium</taxon>
    </lineage>
</organism>
<feature type="compositionally biased region" description="Basic and acidic residues" evidence="1">
    <location>
        <begin position="44"/>
        <end position="54"/>
    </location>
</feature>
<evidence type="ECO:0000256" key="1">
    <source>
        <dbReference type="SAM" id="MobiDB-lite"/>
    </source>
</evidence>
<gene>
    <name evidence="2" type="ORF">FHS44_000784</name>
</gene>
<dbReference type="EMBL" id="JACHJP010000001">
    <property type="protein sequence ID" value="MBB4913712.1"/>
    <property type="molecule type" value="Genomic_DNA"/>
</dbReference>
<evidence type="ECO:0000313" key="2">
    <source>
        <dbReference type="EMBL" id="MBB4913712.1"/>
    </source>
</evidence>
<protein>
    <submittedName>
        <fullName evidence="2">Uncharacterized protein</fullName>
    </submittedName>
</protein>
<dbReference type="Proteomes" id="UP000552644">
    <property type="component" value="Unassembled WGS sequence"/>
</dbReference>
<feature type="region of interest" description="Disordered" evidence="1">
    <location>
        <begin position="35"/>
        <end position="54"/>
    </location>
</feature>
<dbReference type="RefSeq" id="WP_184712451.1">
    <property type="nucleotide sequence ID" value="NZ_JACHJP010000001.1"/>
</dbReference>